<keyword evidence="2" id="KW-0597">Phosphoprotein</keyword>
<accession>A0AA39WG82</accession>
<keyword evidence="1" id="KW-0596">Phosphopantetheine</keyword>
<dbReference type="PANTHER" id="PTHR43439:SF2">
    <property type="entry name" value="ENZYME, PUTATIVE (JCVI)-RELATED"/>
    <property type="match status" value="1"/>
</dbReference>
<dbReference type="InterPro" id="IPR013120">
    <property type="entry name" value="FAR_NAD-bd"/>
</dbReference>
<keyword evidence="5" id="KW-1185">Reference proteome</keyword>
<reference evidence="4" key="1">
    <citation type="submission" date="2023-06" db="EMBL/GenBank/DDBJ databases">
        <title>Genome-scale phylogeny and comparative genomics of the fungal order Sordariales.</title>
        <authorList>
            <consortium name="Lawrence Berkeley National Laboratory"/>
            <person name="Hensen N."/>
            <person name="Bonometti L."/>
            <person name="Westerberg I."/>
            <person name="Brannstrom I.O."/>
            <person name="Guillou S."/>
            <person name="Cros-Aarteil S."/>
            <person name="Calhoun S."/>
            <person name="Haridas S."/>
            <person name="Kuo A."/>
            <person name="Mondo S."/>
            <person name="Pangilinan J."/>
            <person name="Riley R."/>
            <person name="LaButti K."/>
            <person name="Andreopoulos B."/>
            <person name="Lipzen A."/>
            <person name="Chen C."/>
            <person name="Yanf M."/>
            <person name="Daum C."/>
            <person name="Ng V."/>
            <person name="Clum A."/>
            <person name="Steindorff A."/>
            <person name="Ohm R."/>
            <person name="Martin F."/>
            <person name="Silar P."/>
            <person name="Natvig D."/>
            <person name="Lalanne C."/>
            <person name="Gautier V."/>
            <person name="Ament-velasquez S.L."/>
            <person name="Kruys A."/>
            <person name="Hutchinson M.I."/>
            <person name="Powell A.J."/>
            <person name="Barry K."/>
            <person name="Miller A.N."/>
            <person name="Grigoriev I.V."/>
            <person name="Debuchy R."/>
            <person name="Gladieux P."/>
            <person name="Thoren M.H."/>
            <person name="Johannesson H."/>
        </authorList>
    </citation>
    <scope>NUCLEOTIDE SEQUENCE</scope>
    <source>
        <strain evidence="4">SMH3391-2</strain>
    </source>
</reference>
<dbReference type="InterPro" id="IPR036291">
    <property type="entry name" value="NAD(P)-bd_dom_sf"/>
</dbReference>
<evidence type="ECO:0000313" key="5">
    <source>
        <dbReference type="Proteomes" id="UP001174934"/>
    </source>
</evidence>
<dbReference type="PANTHER" id="PTHR43439">
    <property type="entry name" value="PHENYLACETATE-COENZYME A LIGASE"/>
    <property type="match status" value="1"/>
</dbReference>
<dbReference type="AlphaFoldDB" id="A0AA39WG82"/>
<gene>
    <name evidence="4" type="ORF">B0T17DRAFT_497947</name>
</gene>
<sequence length="438" mass="47176">MEAKTVYANPSISALVAVVSALVEGRTVTPVETDEQKMERLLELHTSILPLSSRPAQAVSPDNFVVLLTGSTGSLGSYILDTLLGNPHVSAVYCLNRGPNSSKRQLASQSAKGLPPPSPTKAHFLDGDLSKPYFGLSTQDYKTLLSSVTTIIHNAWQVDFNLSIDSFSKQLSGVRRFVEFSSHSRFAASIFFVSSIGAVGNWTAVTGRASDVPEAIYQDWNVPQPIGYSQSKFVAERILDTVAREADVPTVVCRVGQIAGPTTEEGIWPPQEWLPSLVASSKYLGKLPTSLGLMGVVDWIPVDVLGRGIVELALNKGDYAKKASDGATVYHAVNVQRAEWSRLVGTIATVLQEAGGKKIELVSLEEWVNALRESASLTEDMGINPAIKIMDTYVGMAAGKGRPMSLDTKNTVAVSKALAGSEAVNEALVKNWLRQWAF</sequence>
<dbReference type="InterPro" id="IPR051414">
    <property type="entry name" value="Adenylate-forming_Reductase"/>
</dbReference>
<name>A0AA39WG82_9PEZI</name>
<organism evidence="4 5">
    <name type="scientific">Bombardia bombarda</name>
    <dbReference type="NCBI Taxonomy" id="252184"/>
    <lineage>
        <taxon>Eukaryota</taxon>
        <taxon>Fungi</taxon>
        <taxon>Dikarya</taxon>
        <taxon>Ascomycota</taxon>
        <taxon>Pezizomycotina</taxon>
        <taxon>Sordariomycetes</taxon>
        <taxon>Sordariomycetidae</taxon>
        <taxon>Sordariales</taxon>
        <taxon>Lasiosphaeriaceae</taxon>
        <taxon>Bombardia</taxon>
    </lineage>
</organism>
<evidence type="ECO:0000313" key="4">
    <source>
        <dbReference type="EMBL" id="KAK0614838.1"/>
    </source>
</evidence>
<dbReference type="Gene3D" id="3.40.50.720">
    <property type="entry name" value="NAD(P)-binding Rossmann-like Domain"/>
    <property type="match status" value="1"/>
</dbReference>
<dbReference type="SUPFAM" id="SSF51735">
    <property type="entry name" value="NAD(P)-binding Rossmann-fold domains"/>
    <property type="match status" value="1"/>
</dbReference>
<evidence type="ECO:0000259" key="3">
    <source>
        <dbReference type="Pfam" id="PF07993"/>
    </source>
</evidence>
<feature type="domain" description="Thioester reductase (TE)" evidence="3">
    <location>
        <begin position="68"/>
        <end position="305"/>
    </location>
</feature>
<protein>
    <submittedName>
        <fullName evidence="4">Male sterility protein-domain-containing protein</fullName>
    </submittedName>
</protein>
<dbReference type="Pfam" id="PF07993">
    <property type="entry name" value="NAD_binding_4"/>
    <property type="match status" value="1"/>
</dbReference>
<evidence type="ECO:0000256" key="2">
    <source>
        <dbReference type="ARBA" id="ARBA00022553"/>
    </source>
</evidence>
<comment type="caution">
    <text evidence="4">The sequence shown here is derived from an EMBL/GenBank/DDBJ whole genome shotgun (WGS) entry which is preliminary data.</text>
</comment>
<dbReference type="EMBL" id="JAULSR010000007">
    <property type="protein sequence ID" value="KAK0614838.1"/>
    <property type="molecule type" value="Genomic_DNA"/>
</dbReference>
<proteinExistence type="predicted"/>
<evidence type="ECO:0000256" key="1">
    <source>
        <dbReference type="ARBA" id="ARBA00022450"/>
    </source>
</evidence>
<dbReference type="Proteomes" id="UP001174934">
    <property type="component" value="Unassembled WGS sequence"/>
</dbReference>